<dbReference type="InterPro" id="IPR046341">
    <property type="entry name" value="SET_dom_sf"/>
</dbReference>
<keyword evidence="5" id="KW-1185">Reference proteome</keyword>
<reference evidence="4" key="1">
    <citation type="journal article" date="2020" name="Stud. Mycol.">
        <title>101 Dothideomycetes genomes: a test case for predicting lifestyles and emergence of pathogens.</title>
        <authorList>
            <person name="Haridas S."/>
            <person name="Albert R."/>
            <person name="Binder M."/>
            <person name="Bloem J."/>
            <person name="Labutti K."/>
            <person name="Salamov A."/>
            <person name="Andreopoulos B."/>
            <person name="Baker S."/>
            <person name="Barry K."/>
            <person name="Bills G."/>
            <person name="Bluhm B."/>
            <person name="Cannon C."/>
            <person name="Castanera R."/>
            <person name="Culley D."/>
            <person name="Daum C."/>
            <person name="Ezra D."/>
            <person name="Gonzalez J."/>
            <person name="Henrissat B."/>
            <person name="Kuo A."/>
            <person name="Liang C."/>
            <person name="Lipzen A."/>
            <person name="Lutzoni F."/>
            <person name="Magnuson J."/>
            <person name="Mondo S."/>
            <person name="Nolan M."/>
            <person name="Ohm R."/>
            <person name="Pangilinan J."/>
            <person name="Park H.-J."/>
            <person name="Ramirez L."/>
            <person name="Alfaro M."/>
            <person name="Sun H."/>
            <person name="Tritt A."/>
            <person name="Yoshinaga Y."/>
            <person name="Zwiers L.-H."/>
            <person name="Turgeon B."/>
            <person name="Goodwin S."/>
            <person name="Spatafora J."/>
            <person name="Crous P."/>
            <person name="Grigoriev I."/>
        </authorList>
    </citation>
    <scope>NUCLEOTIDE SEQUENCE</scope>
    <source>
        <strain evidence="4">CBS 122367</strain>
    </source>
</reference>
<keyword evidence="2" id="KW-0732">Signal</keyword>
<evidence type="ECO:0000256" key="1">
    <source>
        <dbReference type="SAM" id="MobiDB-lite"/>
    </source>
</evidence>
<dbReference type="SUPFAM" id="SSF82199">
    <property type="entry name" value="SET domain"/>
    <property type="match status" value="1"/>
</dbReference>
<dbReference type="InterPro" id="IPR053185">
    <property type="entry name" value="SET_domain_protein"/>
</dbReference>
<feature type="chain" id="PRO_5026254553" evidence="2">
    <location>
        <begin position="28"/>
        <end position="445"/>
    </location>
</feature>
<dbReference type="PANTHER" id="PTHR47332">
    <property type="entry name" value="SET DOMAIN-CONTAINING PROTEIN 5"/>
    <property type="match status" value="1"/>
</dbReference>
<evidence type="ECO:0000256" key="2">
    <source>
        <dbReference type="SAM" id="SignalP"/>
    </source>
</evidence>
<feature type="signal peptide" evidence="2">
    <location>
        <begin position="1"/>
        <end position="27"/>
    </location>
</feature>
<feature type="compositionally biased region" description="Basic and acidic residues" evidence="1">
    <location>
        <begin position="202"/>
        <end position="219"/>
    </location>
</feature>
<dbReference type="SMART" id="SM00317">
    <property type="entry name" value="SET"/>
    <property type="match status" value="1"/>
</dbReference>
<sequence length="445" mass="48419">MSTHPSFSVFRTTFLLLCASCVQHTFASVGILDSDTLLPPNSNGPQKPILPSHNIKNDFESPWSHKPICARSTSLSSPGKKYCVYTSNLTGPAGMSMIVSPSIAAEAAPLLNDNPLDNFLTLDQAEQLYSGNPPYKVVEIEGKGMGVIATRPIAKFETIMVDQAAVVVALNIEKMVGKKEARRLLHTAVEQLRVPGEVRGLSGEHKASSEGDAKEGEQGKIEEDVMLTNAFGSEIAGIDCRALFPLISRINHACNPNAFVLFSRAGISMAVKAYRPIAPGEELSISYITLGQPSRNRAAALARWGFSCTCPLCSLADHEKQHSDILRSLISQSEGKILELAQAGRLDDAIALTEESIQMIEEEQQEHFLTDSYALLAKLWLVKGDRGRAEVEARKSFDRLVQMGFLGNGVGNSEREWEEWDLEGFLEVVGEGMVAVVPPKPEDAV</sequence>
<feature type="region of interest" description="Disordered" evidence="1">
    <location>
        <begin position="199"/>
        <end position="219"/>
    </location>
</feature>
<dbReference type="CDD" id="cd20071">
    <property type="entry name" value="SET_SMYD"/>
    <property type="match status" value="1"/>
</dbReference>
<evidence type="ECO:0000313" key="4">
    <source>
        <dbReference type="EMBL" id="KAF2677332.1"/>
    </source>
</evidence>
<dbReference type="OrthoDB" id="438641at2759"/>
<dbReference type="EMBL" id="MU005623">
    <property type="protein sequence ID" value="KAF2677332.1"/>
    <property type="molecule type" value="Genomic_DNA"/>
</dbReference>
<dbReference type="Pfam" id="PF00856">
    <property type="entry name" value="SET"/>
    <property type="match status" value="1"/>
</dbReference>
<dbReference type="Proteomes" id="UP000799291">
    <property type="component" value="Unassembled WGS sequence"/>
</dbReference>
<gene>
    <name evidence="4" type="ORF">K458DRAFT_378499</name>
</gene>
<dbReference type="PROSITE" id="PS50280">
    <property type="entry name" value="SET"/>
    <property type="match status" value="1"/>
</dbReference>
<feature type="domain" description="SET" evidence="3">
    <location>
        <begin position="133"/>
        <end position="288"/>
    </location>
</feature>
<proteinExistence type="predicted"/>
<evidence type="ECO:0000313" key="5">
    <source>
        <dbReference type="Proteomes" id="UP000799291"/>
    </source>
</evidence>
<organism evidence="4 5">
    <name type="scientific">Lentithecium fluviatile CBS 122367</name>
    <dbReference type="NCBI Taxonomy" id="1168545"/>
    <lineage>
        <taxon>Eukaryota</taxon>
        <taxon>Fungi</taxon>
        <taxon>Dikarya</taxon>
        <taxon>Ascomycota</taxon>
        <taxon>Pezizomycotina</taxon>
        <taxon>Dothideomycetes</taxon>
        <taxon>Pleosporomycetidae</taxon>
        <taxon>Pleosporales</taxon>
        <taxon>Massarineae</taxon>
        <taxon>Lentitheciaceae</taxon>
        <taxon>Lentithecium</taxon>
    </lineage>
</organism>
<dbReference type="PANTHER" id="PTHR47332:SF2">
    <property type="entry name" value="SET-6"/>
    <property type="match status" value="1"/>
</dbReference>
<dbReference type="AlphaFoldDB" id="A0A6G1IGJ6"/>
<accession>A0A6G1IGJ6</accession>
<dbReference type="InterPro" id="IPR001214">
    <property type="entry name" value="SET_dom"/>
</dbReference>
<name>A0A6G1IGJ6_9PLEO</name>
<evidence type="ECO:0000259" key="3">
    <source>
        <dbReference type="PROSITE" id="PS50280"/>
    </source>
</evidence>
<dbReference type="Gene3D" id="2.170.270.10">
    <property type="entry name" value="SET domain"/>
    <property type="match status" value="1"/>
</dbReference>
<protein>
    <submittedName>
        <fullName evidence="4">SET domain-containing protein</fullName>
    </submittedName>
</protein>